<organism evidence="1">
    <name type="scientific">Mesocestoides corti</name>
    <name type="common">Flatworm</name>
    <dbReference type="NCBI Taxonomy" id="53468"/>
    <lineage>
        <taxon>Eukaryota</taxon>
        <taxon>Metazoa</taxon>
        <taxon>Spiralia</taxon>
        <taxon>Lophotrochozoa</taxon>
        <taxon>Platyhelminthes</taxon>
        <taxon>Cestoda</taxon>
        <taxon>Eucestoda</taxon>
        <taxon>Cyclophyllidea</taxon>
        <taxon>Mesocestoididae</taxon>
        <taxon>Mesocestoides</taxon>
    </lineage>
</organism>
<proteinExistence type="predicted"/>
<dbReference type="WBParaSite" id="MCU_005992-RA">
    <property type="protein sequence ID" value="MCU_005992-RA"/>
    <property type="gene ID" value="MCU_005992"/>
</dbReference>
<accession>A0A5K3F794</accession>
<dbReference type="AlphaFoldDB" id="A0A5K3F794"/>
<sequence>MSPAALILNSSLIYTDISLGLFSHGGLDVSACMTHTRGINTHAQTPHRTQRHQRS</sequence>
<name>A0A5K3F794_MESCO</name>
<reference evidence="1" key="1">
    <citation type="submission" date="2019-11" db="UniProtKB">
        <authorList>
            <consortium name="WormBaseParasite"/>
        </authorList>
    </citation>
    <scope>IDENTIFICATION</scope>
</reference>
<evidence type="ECO:0000313" key="1">
    <source>
        <dbReference type="WBParaSite" id="MCU_005992-RA"/>
    </source>
</evidence>
<protein>
    <submittedName>
        <fullName evidence="1">Uncharacterized protein</fullName>
    </submittedName>
</protein>